<dbReference type="Gene3D" id="3.55.30.10">
    <property type="entry name" value="Hsp33 domain"/>
    <property type="match status" value="1"/>
</dbReference>
<dbReference type="PANTHER" id="PTHR30111">
    <property type="entry name" value="33 KDA CHAPERONIN"/>
    <property type="match status" value="1"/>
</dbReference>
<comment type="similarity">
    <text evidence="6">Belongs to the HSP33 family.</text>
</comment>
<dbReference type="GO" id="GO:0044183">
    <property type="term" value="F:protein folding chaperone"/>
    <property type="evidence" value="ECO:0007669"/>
    <property type="project" value="TreeGrafter"/>
</dbReference>
<dbReference type="Proteomes" id="UP000030416">
    <property type="component" value="Unassembled WGS sequence"/>
</dbReference>
<comment type="caution">
    <text evidence="7">The sequence shown here is derived from an EMBL/GenBank/DDBJ whole genome shotgun (WGS) entry which is preliminary data.</text>
</comment>
<name>A0A0A3IP21_9BACL</name>
<accession>A0A0A3IP21</accession>
<dbReference type="GO" id="GO:0051082">
    <property type="term" value="F:unfolded protein binding"/>
    <property type="evidence" value="ECO:0007669"/>
    <property type="project" value="UniProtKB-UniRule"/>
</dbReference>
<feature type="disulfide bond" description="Redox-active" evidence="6">
    <location>
        <begin position="270"/>
        <end position="273"/>
    </location>
</feature>
<evidence type="ECO:0000256" key="1">
    <source>
        <dbReference type="ARBA" id="ARBA00022490"/>
    </source>
</evidence>
<dbReference type="eggNOG" id="COG1281">
    <property type="taxonomic scope" value="Bacteria"/>
</dbReference>
<comment type="subcellular location">
    <subcellularLocation>
        <location evidence="6">Cytoplasm</location>
    </subcellularLocation>
</comment>
<evidence type="ECO:0000256" key="5">
    <source>
        <dbReference type="ARBA" id="ARBA00023284"/>
    </source>
</evidence>
<dbReference type="PIRSF" id="PIRSF005261">
    <property type="entry name" value="Heat_shock_Hsp33"/>
    <property type="match status" value="1"/>
</dbReference>
<evidence type="ECO:0000313" key="7">
    <source>
        <dbReference type="EMBL" id="KGR76587.1"/>
    </source>
</evidence>
<evidence type="ECO:0000256" key="6">
    <source>
        <dbReference type="HAMAP-Rule" id="MF_00117"/>
    </source>
</evidence>
<evidence type="ECO:0000256" key="2">
    <source>
        <dbReference type="ARBA" id="ARBA00022833"/>
    </source>
</evidence>
<evidence type="ECO:0000256" key="3">
    <source>
        <dbReference type="ARBA" id="ARBA00023157"/>
    </source>
</evidence>
<dbReference type="InterPro" id="IPR000397">
    <property type="entry name" value="Heat_shock_Hsp33"/>
</dbReference>
<evidence type="ECO:0000256" key="4">
    <source>
        <dbReference type="ARBA" id="ARBA00023186"/>
    </source>
</evidence>
<dbReference type="GO" id="GO:0005737">
    <property type="term" value="C:cytoplasm"/>
    <property type="evidence" value="ECO:0007669"/>
    <property type="project" value="UniProtKB-SubCell"/>
</dbReference>
<feature type="disulfide bond" description="Redox-active" evidence="6">
    <location>
        <begin position="237"/>
        <end position="239"/>
    </location>
</feature>
<dbReference type="AlphaFoldDB" id="A0A0A3IP21"/>
<protein>
    <recommendedName>
        <fullName evidence="6">33 kDa chaperonin</fullName>
    </recommendedName>
    <alternativeName>
        <fullName evidence="6">Heat shock protein 33 homolog</fullName>
        <shortName evidence="6">HSP33</shortName>
    </alternativeName>
</protein>
<dbReference type="SUPFAM" id="SSF118352">
    <property type="entry name" value="HSP33 redox switch-like"/>
    <property type="match status" value="1"/>
</dbReference>
<gene>
    <name evidence="6" type="primary">hslO</name>
    <name evidence="7" type="ORF">CD29_16795</name>
</gene>
<organism evidence="7 8">
    <name type="scientific">Ureibacillus manganicus DSM 26584</name>
    <dbReference type="NCBI Taxonomy" id="1384049"/>
    <lineage>
        <taxon>Bacteria</taxon>
        <taxon>Bacillati</taxon>
        <taxon>Bacillota</taxon>
        <taxon>Bacilli</taxon>
        <taxon>Bacillales</taxon>
        <taxon>Caryophanaceae</taxon>
        <taxon>Ureibacillus</taxon>
    </lineage>
</organism>
<keyword evidence="1 6" id="KW-0963">Cytoplasm</keyword>
<keyword evidence="4 6" id="KW-0143">Chaperone</keyword>
<keyword evidence="5 6" id="KW-0676">Redox-active center</keyword>
<comment type="PTM">
    <text evidence="6">Under oxidizing conditions two disulfide bonds are formed involving the reactive cysteines. Under reducing conditions zinc is bound to the reactive cysteines and the protein is inactive.</text>
</comment>
<dbReference type="InterPro" id="IPR016153">
    <property type="entry name" value="Heat_shock_Hsp33_N"/>
</dbReference>
<dbReference type="InterPro" id="IPR016154">
    <property type="entry name" value="Heat_shock_Hsp33_C"/>
</dbReference>
<sequence>MSDYLVRALAFDGKVRAFAAKTTETVGEAQRRHNTWPTATAALGRSITAGVIMGAMLKGEEKLTVKVEGNGPIGPMIIDSNAKGEVRGFVTNPQVHFELNEVGKLDVRRAVGTEGAVTVVKDLGLQDMFSGQTPIVSGEIAEDFTYYFAVSEQVPSSVGLGVLVNPDNTVLASGGFIVQLMPGCDEETISHIETHLSTIEPVSKMIEKGYTPEQILAAVLGEDQLQILSSMPVEFKCQCSKERFGAAIMSLGVGEIQEMIDEDGGAETECHFCLEKYYYDESELKGFINDILEQ</sequence>
<proteinExistence type="inferred from homology"/>
<keyword evidence="2 6" id="KW-0862">Zinc</keyword>
<keyword evidence="8" id="KW-1185">Reference proteome</keyword>
<dbReference type="SUPFAM" id="SSF64397">
    <property type="entry name" value="Hsp33 domain"/>
    <property type="match status" value="1"/>
</dbReference>
<keyword evidence="7" id="KW-0346">Stress response</keyword>
<dbReference type="Pfam" id="PF01430">
    <property type="entry name" value="HSP33"/>
    <property type="match status" value="1"/>
</dbReference>
<dbReference type="HAMAP" id="MF_00117">
    <property type="entry name" value="HslO"/>
    <property type="match status" value="1"/>
</dbReference>
<dbReference type="CDD" id="cd00498">
    <property type="entry name" value="Hsp33"/>
    <property type="match status" value="1"/>
</dbReference>
<dbReference type="OrthoDB" id="9776534at2"/>
<comment type="function">
    <text evidence="6">Redox regulated molecular chaperone. Protects both thermally unfolding and oxidatively damaged proteins from irreversible aggregation. Plays an important role in the bacterial defense system toward oxidative stress.</text>
</comment>
<dbReference type="NCBIfam" id="NF001033">
    <property type="entry name" value="PRK00114.1"/>
    <property type="match status" value="1"/>
</dbReference>
<dbReference type="STRING" id="1384049.CD29_16795"/>
<reference evidence="7 8" key="1">
    <citation type="submission" date="2014-02" db="EMBL/GenBank/DDBJ databases">
        <title>Draft genome sequence of Lysinibacillus manganicus DSM 26584T.</title>
        <authorList>
            <person name="Zhang F."/>
            <person name="Wang G."/>
            <person name="Zhang L."/>
        </authorList>
    </citation>
    <scope>NUCLEOTIDE SEQUENCE [LARGE SCALE GENOMIC DNA]</scope>
    <source>
        <strain evidence="7 8">DSM 26584</strain>
    </source>
</reference>
<dbReference type="GO" id="GO:0042026">
    <property type="term" value="P:protein refolding"/>
    <property type="evidence" value="ECO:0007669"/>
    <property type="project" value="TreeGrafter"/>
</dbReference>
<evidence type="ECO:0000313" key="8">
    <source>
        <dbReference type="Proteomes" id="UP000030416"/>
    </source>
</evidence>
<dbReference type="RefSeq" id="WP_036189166.1">
    <property type="nucleotide sequence ID" value="NZ_AVDA01000025.1"/>
</dbReference>
<keyword evidence="3 6" id="KW-1015">Disulfide bond</keyword>
<dbReference type="EMBL" id="JPVN01000025">
    <property type="protein sequence ID" value="KGR76587.1"/>
    <property type="molecule type" value="Genomic_DNA"/>
</dbReference>
<dbReference type="PANTHER" id="PTHR30111:SF1">
    <property type="entry name" value="33 KDA CHAPERONIN"/>
    <property type="match status" value="1"/>
</dbReference>
<dbReference type="Gene3D" id="3.90.1280.10">
    <property type="entry name" value="HSP33 redox switch-like"/>
    <property type="match status" value="1"/>
</dbReference>